<dbReference type="PANTHER" id="PTHR32282:SF33">
    <property type="entry name" value="PEPTIDOGLYCAN GLYCOSYLTRANSFERASE"/>
    <property type="match status" value="1"/>
</dbReference>
<evidence type="ECO:0000259" key="3">
    <source>
        <dbReference type="Pfam" id="PF00905"/>
    </source>
</evidence>
<organism evidence="4 5">
    <name type="scientific">Georgenia halotolerans</name>
    <dbReference type="NCBI Taxonomy" id="3028317"/>
    <lineage>
        <taxon>Bacteria</taxon>
        <taxon>Bacillati</taxon>
        <taxon>Actinomycetota</taxon>
        <taxon>Actinomycetes</taxon>
        <taxon>Micrococcales</taxon>
        <taxon>Bogoriellaceae</taxon>
        <taxon>Georgenia</taxon>
    </lineage>
</organism>
<feature type="non-terminal residue" evidence="4">
    <location>
        <position position="223"/>
    </location>
</feature>
<comment type="caution">
    <text evidence="4">The sequence shown here is derived from an EMBL/GenBank/DDBJ whole genome shotgun (WGS) entry which is preliminary data.</text>
</comment>
<keyword evidence="1" id="KW-0328">Glycosyltransferase</keyword>
<dbReference type="SUPFAM" id="SSF56601">
    <property type="entry name" value="beta-lactamase/transpeptidase-like"/>
    <property type="match status" value="1"/>
</dbReference>
<dbReference type="PANTHER" id="PTHR32282">
    <property type="entry name" value="BINDING PROTEIN TRANSPEPTIDASE, PUTATIVE-RELATED"/>
    <property type="match status" value="1"/>
</dbReference>
<proteinExistence type="predicted"/>
<dbReference type="Proteomes" id="UP001165561">
    <property type="component" value="Unassembled WGS sequence"/>
</dbReference>
<dbReference type="Gene3D" id="3.40.710.10">
    <property type="entry name" value="DD-peptidase/beta-lactamase superfamily"/>
    <property type="match status" value="1"/>
</dbReference>
<dbReference type="EMBL" id="JARACI010000283">
    <property type="protein sequence ID" value="MDD9205126.1"/>
    <property type="molecule type" value="Genomic_DNA"/>
</dbReference>
<protein>
    <submittedName>
        <fullName evidence="4">Penicillin-binding transpeptidase domain-containing protein</fullName>
    </submittedName>
</protein>
<name>A0ABT5TST4_9MICO</name>
<feature type="non-terminal residue" evidence="4">
    <location>
        <position position="1"/>
    </location>
</feature>
<evidence type="ECO:0000256" key="1">
    <source>
        <dbReference type="ARBA" id="ARBA00022676"/>
    </source>
</evidence>
<feature type="domain" description="Penicillin-binding protein transpeptidase" evidence="3">
    <location>
        <begin position="51"/>
        <end position="219"/>
    </location>
</feature>
<keyword evidence="5" id="KW-1185">Reference proteome</keyword>
<evidence type="ECO:0000313" key="5">
    <source>
        <dbReference type="Proteomes" id="UP001165561"/>
    </source>
</evidence>
<dbReference type="InterPro" id="IPR050396">
    <property type="entry name" value="Glycosyltr_51/Transpeptidase"/>
</dbReference>
<evidence type="ECO:0000256" key="2">
    <source>
        <dbReference type="ARBA" id="ARBA00022679"/>
    </source>
</evidence>
<dbReference type="Pfam" id="PF00905">
    <property type="entry name" value="Transpeptidase"/>
    <property type="match status" value="1"/>
</dbReference>
<accession>A0ABT5TST4</accession>
<dbReference type="InterPro" id="IPR001460">
    <property type="entry name" value="PCN-bd_Tpept"/>
</dbReference>
<reference evidence="4" key="1">
    <citation type="submission" date="2023-02" db="EMBL/GenBank/DDBJ databases">
        <title>Georgenia sp.10Sc9-8, isolated from a soil sample collected from the Taklamakan desert.</title>
        <authorList>
            <person name="Liu S."/>
        </authorList>
    </citation>
    <scope>NUCLEOTIDE SEQUENCE</scope>
    <source>
        <strain evidence="4">10Sc9-8</strain>
    </source>
</reference>
<sequence>IFTLIEWLRDGNALYDVVDGDKESYPRDTWEISCAPEWAADYEANNLEGFGADEMPVIDATRMSVNLAYVEMANQLDLCDIRDVATRMGARTGGGEPLTPNPAMVLGTNLLTPLSMANVVATLSAQGVRCDPVAITEATTRDGETIDVPPANCTRVLEEDIAAGATHALEAVVGDNPYEDTGYFADIPGRDVAGKTGTTNQHANAWFVGYTPELAAAVWVGHQ</sequence>
<keyword evidence="2" id="KW-0808">Transferase</keyword>
<gene>
    <name evidence="4" type="ORF">PU560_01435</name>
</gene>
<evidence type="ECO:0000313" key="4">
    <source>
        <dbReference type="EMBL" id="MDD9205126.1"/>
    </source>
</evidence>
<dbReference type="InterPro" id="IPR012338">
    <property type="entry name" value="Beta-lactam/transpept-like"/>
</dbReference>